<evidence type="ECO:0008006" key="3">
    <source>
        <dbReference type="Google" id="ProtNLM"/>
    </source>
</evidence>
<proteinExistence type="predicted"/>
<keyword evidence="2" id="KW-1185">Reference proteome</keyword>
<evidence type="ECO:0000313" key="2">
    <source>
        <dbReference type="Proteomes" id="UP000320717"/>
    </source>
</evidence>
<protein>
    <recommendedName>
        <fullName evidence="3">Phage tail protein</fullName>
    </recommendedName>
</protein>
<evidence type="ECO:0000313" key="1">
    <source>
        <dbReference type="EMBL" id="QDY64881.1"/>
    </source>
</evidence>
<accession>A0ABX5Y4T2</accession>
<dbReference type="RefSeq" id="WP_146274826.1">
    <property type="nucleotide sequence ID" value="NZ_CP042260.1"/>
</dbReference>
<name>A0ABX5Y4T2_9MICC</name>
<gene>
    <name evidence="1" type="ORF">FQA45_00330</name>
</gene>
<sequence length="362" mass="40497">MAYKVCIVDTGSWSKLTDIEPLSGSWARALNTGRSGSMTLKAGDDGSLGPVIRSTTWPLETLVVVESASRIEFAGFVTTTKYAWKTKQVTLSLNDIWWIFGKRFLLDNRTSSLTQSQLDFDNVDSRTLAKRAIEFGTNEDSFPDYYLPIVLPPDASGTIKRTVYGYDMETIQDLLDEAMNAEGGVDLDFRPRWAADGTLEWVMETNANKTRFIEWDLDADEHNVTDFDFTIEGQGIGNIVYGLGEGSEVDMKVHAAKTPDSVYLALERTVSFKDVKDADALRRRTLGEMVPTNGAIRQISMRINGEDRPNVGDLYLGSTVRWKADDDPWLLAGWSGEWELLEYSGSMTDSELKLEFQGREGD</sequence>
<reference evidence="1 2" key="1">
    <citation type="submission" date="2019-07" db="EMBL/GenBank/DDBJ databases">
        <title>Complete Genome Sequence of drought tolerant Plant Growth-Promoting Rhizobacterium Glutamicibacter halophytocola DR408.</title>
        <authorList>
            <person name="Nishu S.D."/>
            <person name="Lee T.K."/>
        </authorList>
    </citation>
    <scope>NUCLEOTIDE SEQUENCE [LARGE SCALE GENOMIC DNA]</scope>
    <source>
        <strain evidence="1 2">DR408</strain>
    </source>
</reference>
<dbReference type="EMBL" id="CP042260">
    <property type="protein sequence ID" value="QDY64881.1"/>
    <property type="molecule type" value="Genomic_DNA"/>
</dbReference>
<dbReference type="Proteomes" id="UP000320717">
    <property type="component" value="Chromosome"/>
</dbReference>
<organism evidence="1 2">
    <name type="scientific">Glutamicibacter halophytocola</name>
    <dbReference type="NCBI Taxonomy" id="1933880"/>
    <lineage>
        <taxon>Bacteria</taxon>
        <taxon>Bacillati</taxon>
        <taxon>Actinomycetota</taxon>
        <taxon>Actinomycetes</taxon>
        <taxon>Micrococcales</taxon>
        <taxon>Micrococcaceae</taxon>
        <taxon>Glutamicibacter</taxon>
    </lineage>
</organism>